<feature type="region of interest" description="Disordered" evidence="1">
    <location>
        <begin position="435"/>
        <end position="497"/>
    </location>
</feature>
<feature type="compositionally biased region" description="Low complexity" evidence="1">
    <location>
        <begin position="181"/>
        <end position="194"/>
    </location>
</feature>
<feature type="compositionally biased region" description="Low complexity" evidence="1">
    <location>
        <begin position="219"/>
        <end position="233"/>
    </location>
</feature>
<reference evidence="2" key="1">
    <citation type="submission" date="2020-12" db="EMBL/GenBank/DDBJ databases">
        <title>Metabolic potential, ecology and presence of endohyphal bacteria is reflected in genomic diversity of Mucoromycotina.</title>
        <authorList>
            <person name="Muszewska A."/>
            <person name="Okrasinska A."/>
            <person name="Steczkiewicz K."/>
            <person name="Drgas O."/>
            <person name="Orlowska M."/>
            <person name="Perlinska-Lenart U."/>
            <person name="Aleksandrzak-Piekarczyk T."/>
            <person name="Szatraj K."/>
            <person name="Zielenkiewicz U."/>
            <person name="Pilsyk S."/>
            <person name="Malc E."/>
            <person name="Mieczkowski P."/>
            <person name="Kruszewska J.S."/>
            <person name="Biernat P."/>
            <person name="Pawlowska J."/>
        </authorList>
    </citation>
    <scope>NUCLEOTIDE SEQUENCE</scope>
    <source>
        <strain evidence="2">WA0000017839</strain>
    </source>
</reference>
<feature type="compositionally biased region" description="Low complexity" evidence="1">
    <location>
        <begin position="345"/>
        <end position="356"/>
    </location>
</feature>
<dbReference type="EMBL" id="JAEPRD010000201">
    <property type="protein sequence ID" value="KAG2194276.1"/>
    <property type="molecule type" value="Genomic_DNA"/>
</dbReference>
<name>A0A8H7QKQ4_9FUNG</name>
<evidence type="ECO:0000313" key="3">
    <source>
        <dbReference type="Proteomes" id="UP000603453"/>
    </source>
</evidence>
<feature type="region of interest" description="Disordered" evidence="1">
    <location>
        <begin position="123"/>
        <end position="249"/>
    </location>
</feature>
<dbReference type="AlphaFoldDB" id="A0A8H7QKQ4"/>
<sequence>MPRNKTSPSHSEILAMRQFVLRYMKATRPHEAVSVRGLFEYDKDTFRSFTSLKESQKMTWSNRVERNAERIGRKFKRDMPSWDDVLSIENVKKNKPIVVPAEDFDDEETDIQRVYVSKPMLSQPPIAHQQTTETDGSGDKLYRGSLGGPVNHTTDSFNPNRASEGGPLFIPSPIQMPFSIPAQQQSPAKPAPTQVPGAVSKIQASSTRHPVPRMAPTASFDKSPSHAASSSTSKNVNISPKASSSTTNKALRTLAPSKTSTHENGAPPAFARCPGITELLLKIFSIQNSQQKQINDASTNLKENPPSPVTPLPSVTTKSSIGTNVPEKVQKPQDLTPKPTEGTAKSIPKESISSKPTENRAIWITYKDDHPDLIHLRDASENPSSTHVNDSSLPIDDGAQRLPTLDTSHNQFPVVGSLPTCIEFDTNDDASATSEINAAKTGRIRAEENVSPDPCSDESIKSKSLLSESNRPAYDGSIPPPFEKTPLGAPERESQDTYPMIRRTVFEPMKDIFVYANKSSRDINSVSTDQSTALKSSSDPVVESHPILSSSEINYSRPDKTMNSLPINPAGNNSIFTDKTSKESVPVEMNPWKTTVENRSEPTENNFVPADTPSVPADTPSVLADTPSVPADTPSVPAGAPSVCVEATALPRDKSSSNLPEDNPMVDEILKSNRSQNKAAFTAFNKMRKVVLGTDQATVNSEDLAKIKKRYKQLCKKNRIVLESGTVVEEVMEFAAENIPLEHAVHSFIFDIEDDLWDDIAAFTANDEKNIENMKPNAFLEKADVSLHSVFQLLKGKTTFDSLFVAISSIKVHPHKSPALYWVKETLMNALRLFTNSPTMSISDFSNVGDLLDSVFGFIEKIKYTVAGSSVKGIFDRESDDETINLTLKYNSLSMLYAEANFQQERDIHESKYLDARYLRIPKILKDFLSEAVDKHPQSRETIKTIGFIIHGFSMCGIYQECTHGSITLVKESARLYFPESLTEFVVKIKPIIHLLYNTILILENNIKELAIDDDEYSLRKRKQSITPSFSPKRPRIV</sequence>
<feature type="compositionally biased region" description="Polar residues" evidence="1">
    <location>
        <begin position="234"/>
        <end position="249"/>
    </location>
</feature>
<evidence type="ECO:0000256" key="1">
    <source>
        <dbReference type="SAM" id="MobiDB-lite"/>
    </source>
</evidence>
<feature type="region of interest" description="Disordered" evidence="1">
    <location>
        <begin position="375"/>
        <end position="403"/>
    </location>
</feature>
<gene>
    <name evidence="2" type="ORF">INT47_009686</name>
</gene>
<dbReference type="OrthoDB" id="2279990at2759"/>
<feature type="compositionally biased region" description="Polar residues" evidence="1">
    <location>
        <begin position="151"/>
        <end position="161"/>
    </location>
</feature>
<proteinExistence type="predicted"/>
<protein>
    <submittedName>
        <fullName evidence="2">Uncharacterized protein</fullName>
    </submittedName>
</protein>
<organism evidence="2 3">
    <name type="scientific">Mucor saturninus</name>
    <dbReference type="NCBI Taxonomy" id="64648"/>
    <lineage>
        <taxon>Eukaryota</taxon>
        <taxon>Fungi</taxon>
        <taxon>Fungi incertae sedis</taxon>
        <taxon>Mucoromycota</taxon>
        <taxon>Mucoromycotina</taxon>
        <taxon>Mucoromycetes</taxon>
        <taxon>Mucorales</taxon>
        <taxon>Mucorineae</taxon>
        <taxon>Mucoraceae</taxon>
        <taxon>Mucor</taxon>
    </lineage>
</organism>
<feature type="region of interest" description="Disordered" evidence="1">
    <location>
        <begin position="294"/>
        <end position="356"/>
    </location>
</feature>
<feature type="compositionally biased region" description="Polar residues" evidence="1">
    <location>
        <begin position="381"/>
        <end position="392"/>
    </location>
</feature>
<evidence type="ECO:0000313" key="2">
    <source>
        <dbReference type="EMBL" id="KAG2194276.1"/>
    </source>
</evidence>
<comment type="caution">
    <text evidence="2">The sequence shown here is derived from an EMBL/GenBank/DDBJ whole genome shotgun (WGS) entry which is preliminary data.</text>
</comment>
<dbReference type="Proteomes" id="UP000603453">
    <property type="component" value="Unassembled WGS sequence"/>
</dbReference>
<keyword evidence="3" id="KW-1185">Reference proteome</keyword>
<accession>A0A8H7QKQ4</accession>